<dbReference type="InterPro" id="IPR005097">
    <property type="entry name" value="Sacchrp_dh_NADP-bd"/>
</dbReference>
<feature type="domain" description="Saccharopine dehydrogenase NADP binding" evidence="1">
    <location>
        <begin position="5"/>
        <end position="107"/>
    </location>
</feature>
<name>A0A7C9HT80_9GAMM</name>
<dbReference type="AlphaFoldDB" id="A0A7C9HT80"/>
<dbReference type="Pfam" id="PF03435">
    <property type="entry name" value="Sacchrp_dh_NADP"/>
    <property type="match status" value="1"/>
</dbReference>
<dbReference type="InterPro" id="IPR036291">
    <property type="entry name" value="NAD(P)-bd_dom_sf"/>
</dbReference>
<reference evidence="2 3" key="1">
    <citation type="submission" date="2019-12" db="EMBL/GenBank/DDBJ databases">
        <authorList>
            <person name="Xu J."/>
        </authorList>
    </citation>
    <scope>NUCLEOTIDE SEQUENCE [LARGE SCALE GENOMIC DNA]</scope>
    <source>
        <strain evidence="2 3">HX-5-24</strain>
    </source>
</reference>
<dbReference type="EMBL" id="WOXT01000001">
    <property type="protein sequence ID" value="MUV12618.1"/>
    <property type="molecule type" value="Genomic_DNA"/>
</dbReference>
<comment type="caution">
    <text evidence="2">The sequence shown here is derived from an EMBL/GenBank/DDBJ whole genome shotgun (WGS) entry which is preliminary data.</text>
</comment>
<dbReference type="SUPFAM" id="SSF51735">
    <property type="entry name" value="NAD(P)-binding Rossmann-fold domains"/>
    <property type="match status" value="1"/>
</dbReference>
<gene>
    <name evidence="2" type="ORF">GN331_00165</name>
</gene>
<organism evidence="2 3">
    <name type="scientific">Noviluteimonas gilva</name>
    <dbReference type="NCBI Taxonomy" id="2682097"/>
    <lineage>
        <taxon>Bacteria</taxon>
        <taxon>Pseudomonadati</taxon>
        <taxon>Pseudomonadota</taxon>
        <taxon>Gammaproteobacteria</taxon>
        <taxon>Lysobacterales</taxon>
        <taxon>Lysobacteraceae</taxon>
        <taxon>Noviluteimonas</taxon>
    </lineage>
</organism>
<keyword evidence="3" id="KW-1185">Reference proteome</keyword>
<protein>
    <submittedName>
        <fullName evidence="2">Saccharopine dehydrogenase</fullName>
    </submittedName>
</protein>
<dbReference type="PANTHER" id="PTHR43796">
    <property type="entry name" value="CARBOXYNORSPERMIDINE SYNTHASE"/>
    <property type="match status" value="1"/>
</dbReference>
<evidence type="ECO:0000259" key="1">
    <source>
        <dbReference type="Pfam" id="PF03435"/>
    </source>
</evidence>
<dbReference type="PANTHER" id="PTHR43796:SF2">
    <property type="entry name" value="CARBOXYNORSPERMIDINE SYNTHASE"/>
    <property type="match status" value="1"/>
</dbReference>
<evidence type="ECO:0000313" key="2">
    <source>
        <dbReference type="EMBL" id="MUV12618.1"/>
    </source>
</evidence>
<dbReference type="RefSeq" id="WP_156639393.1">
    <property type="nucleotide sequence ID" value="NZ_WOXT01000001.1"/>
</dbReference>
<dbReference type="Gene3D" id="3.40.50.720">
    <property type="entry name" value="NAD(P)-binding Rossmann-like Domain"/>
    <property type="match status" value="1"/>
</dbReference>
<proteinExistence type="predicted"/>
<sequence length="372" mass="39978">MTFRVLVLGGYGQFGRRIVEALAGDADMAVIVAGRDVAQASALCDALRPTARATLEAEAIDITGGFDEALRRARPDLVIHTAGPFQAQGYDVARATLGFGAHYVDLADGRAFVEGFDALDALAKSCGRRAITGASSVPGISAAVIEAHADRFATLETVESGISPGNRTERGLATTRAILGYVGRPFMAKVDGAFRRVHGWQSLRRETFEGVGARWFARCEVPDVGVLPRRYPQLRTCDFRAGLELRRMHFGLWCASWFVRAGLYSRLPDRAEILLAISERWLSSGSDIGLMYVDMCGRGHDGAPLRLRWTIVAREGTGPRIPATPAVVLARKLARGTLTGSGATACLDLFTLQACVDALDDPAITTSLTTLP</sequence>
<accession>A0A7C9HT80</accession>
<evidence type="ECO:0000313" key="3">
    <source>
        <dbReference type="Proteomes" id="UP000479692"/>
    </source>
</evidence>
<dbReference type="Proteomes" id="UP000479692">
    <property type="component" value="Unassembled WGS sequence"/>
</dbReference>